<name>A0ABQ7G4S1_DUNSA</name>
<dbReference type="Pfam" id="PF12895">
    <property type="entry name" value="ANAPC3"/>
    <property type="match status" value="1"/>
</dbReference>
<comment type="caution">
    <text evidence="7">The sequence shown here is derived from an EMBL/GenBank/DDBJ whole genome shotgun (WGS) entry which is preliminary data.</text>
</comment>
<evidence type="ECO:0000313" key="8">
    <source>
        <dbReference type="Proteomes" id="UP000815325"/>
    </source>
</evidence>
<organism evidence="7 8">
    <name type="scientific">Dunaliella salina</name>
    <name type="common">Green alga</name>
    <name type="synonym">Protococcus salinus</name>
    <dbReference type="NCBI Taxonomy" id="3046"/>
    <lineage>
        <taxon>Eukaryota</taxon>
        <taxon>Viridiplantae</taxon>
        <taxon>Chlorophyta</taxon>
        <taxon>core chlorophytes</taxon>
        <taxon>Chlorophyceae</taxon>
        <taxon>CS clade</taxon>
        <taxon>Chlamydomonadales</taxon>
        <taxon>Dunaliellaceae</taxon>
        <taxon>Dunaliella</taxon>
    </lineage>
</organism>
<gene>
    <name evidence="7" type="ORF">DUNSADRAFT_15855</name>
</gene>
<evidence type="ECO:0000256" key="1">
    <source>
        <dbReference type="ARBA" id="ARBA00004138"/>
    </source>
</evidence>
<dbReference type="InterPro" id="IPR011990">
    <property type="entry name" value="TPR-like_helical_dom_sf"/>
</dbReference>
<evidence type="ECO:0000256" key="6">
    <source>
        <dbReference type="SAM" id="MobiDB-lite"/>
    </source>
</evidence>
<evidence type="ECO:0008006" key="9">
    <source>
        <dbReference type="Google" id="ProtNLM"/>
    </source>
</evidence>
<feature type="region of interest" description="Disordered" evidence="6">
    <location>
        <begin position="1"/>
        <end position="27"/>
    </location>
</feature>
<keyword evidence="3" id="KW-0677">Repeat</keyword>
<comment type="similarity">
    <text evidence="2">Belongs to the IFT56 family.</text>
</comment>
<dbReference type="EMBL" id="MU070137">
    <property type="protein sequence ID" value="KAF5829604.1"/>
    <property type="molecule type" value="Genomic_DNA"/>
</dbReference>
<dbReference type="Proteomes" id="UP000815325">
    <property type="component" value="Unassembled WGS sequence"/>
</dbReference>
<evidence type="ECO:0000313" key="7">
    <source>
        <dbReference type="EMBL" id="KAF5829604.1"/>
    </source>
</evidence>
<sequence length="415" mass="47392">MIPSKSRVKPERSGGTPQDGKRKESHIPDLETFLQRRDYAGACALLQFKRHANRNDTKTMEWLAYCHFHYGEHDKALNLYKDLMQFQDYDPMVHIYAAACYFYMGLYKEAEEAAEQGPRCGLQTRVLFHVAYKQNDEARLLQYHQQLSDTIEDQLSLASIHYQRGHFQEATDIYKRLLLENREFLALNVYVALCYCKLDYYDVSMEILQVYLDKFKDTEAELKQLSELSGGTYLENDLLRHNLVVFRGGENALQYLPPLGDVPPEARLNLVIHHLRHNDIGEALSLVKDLEPTSPQEYILKAVVHASIGQSRGSADNLKTAQQYFQLVGASSSECDTIPGRQCMASCFYLLKQFEDVLVFLQSIKSYFPNDDDFNWNYGITKVGVLLPVVACALLHQKRATKAGVGAVPQNGDKL</sequence>
<evidence type="ECO:0000256" key="2">
    <source>
        <dbReference type="ARBA" id="ARBA00007834"/>
    </source>
</evidence>
<evidence type="ECO:0000256" key="4">
    <source>
        <dbReference type="ARBA" id="ARBA00022803"/>
    </source>
</evidence>
<dbReference type="SUPFAM" id="SSF48452">
    <property type="entry name" value="TPR-like"/>
    <property type="match status" value="2"/>
</dbReference>
<proteinExistence type="inferred from homology"/>
<accession>A0ABQ7G4S1</accession>
<reference evidence="7" key="1">
    <citation type="submission" date="2017-08" db="EMBL/GenBank/DDBJ databases">
        <authorList>
            <person name="Polle J.E."/>
            <person name="Barry K."/>
            <person name="Cushman J."/>
            <person name="Schmutz J."/>
            <person name="Tran D."/>
            <person name="Hathwaick L.T."/>
            <person name="Yim W.C."/>
            <person name="Jenkins J."/>
            <person name="Mckie-Krisberg Z.M."/>
            <person name="Prochnik S."/>
            <person name="Lindquist E."/>
            <person name="Dockter R.B."/>
            <person name="Adam C."/>
            <person name="Molina H."/>
            <person name="Bunkerborg J."/>
            <person name="Jin E."/>
            <person name="Buchheim M."/>
            <person name="Magnuson J."/>
        </authorList>
    </citation>
    <scope>NUCLEOTIDE SEQUENCE</scope>
    <source>
        <strain evidence="7">CCAP 19/18</strain>
    </source>
</reference>
<evidence type="ECO:0000256" key="3">
    <source>
        <dbReference type="ARBA" id="ARBA00022737"/>
    </source>
</evidence>
<comment type="subcellular location">
    <subcellularLocation>
        <location evidence="1">Cell projection</location>
        <location evidence="1">Cilium</location>
    </subcellularLocation>
</comment>
<keyword evidence="8" id="KW-1185">Reference proteome</keyword>
<dbReference type="PANTHER" id="PTHR14781:SF0">
    <property type="entry name" value="INTRAFLAGELLAR TRANSPORT PROTEIN 56"/>
    <property type="match status" value="1"/>
</dbReference>
<evidence type="ECO:0000256" key="5">
    <source>
        <dbReference type="ARBA" id="ARBA00023273"/>
    </source>
</evidence>
<dbReference type="Gene3D" id="1.25.40.10">
    <property type="entry name" value="Tetratricopeptide repeat domain"/>
    <property type="match status" value="2"/>
</dbReference>
<dbReference type="InterPro" id="IPR030511">
    <property type="entry name" value="TTC26"/>
</dbReference>
<keyword evidence="4" id="KW-0802">TPR repeat</keyword>
<dbReference type="PANTHER" id="PTHR14781">
    <property type="entry name" value="INTRAFLAGELLAR TRANSPORT PROTEIN 56"/>
    <property type="match status" value="1"/>
</dbReference>
<keyword evidence="5" id="KW-0966">Cell projection</keyword>
<protein>
    <recommendedName>
        <fullName evidence="9">Tetratricopeptide repeat protein 26</fullName>
    </recommendedName>
</protein>